<dbReference type="InterPro" id="IPR013810">
    <property type="entry name" value="Ribosomal_uS5_N"/>
</dbReference>
<evidence type="ECO:0000256" key="6">
    <source>
        <dbReference type="SAM" id="MobiDB-lite"/>
    </source>
</evidence>
<keyword evidence="3" id="KW-0687">Ribonucleoprotein</keyword>
<keyword evidence="2" id="KW-0689">Ribosomal protein</keyword>
<reference evidence="9" key="1">
    <citation type="submission" date="2024-06" db="UniProtKB">
        <authorList>
            <consortium name="Ensembl"/>
        </authorList>
    </citation>
    <scope>IDENTIFICATION</scope>
</reference>
<dbReference type="InterPro" id="IPR005324">
    <property type="entry name" value="Ribosomal_uS5_C"/>
</dbReference>
<sequence length="248" mass="26373">APTEALAAASRAGSRPRSGRGKAEDQERIPIPKLGQQQEGQEDMVPRDGDLGSSSPSRNLRSLTFLGASLKDEVSKTLPVQKQTRTDQVQVLVAIRDYVGLGVQCSKEVAAAICGTIIVAKLSIMCGNKTGQPHSVSCEVTGCCDSGLVRLIPNTRGTGIVSTPVPKKLLLMMAHIDNLTLSRGAAPTLGNFTKTPSDAIPKTYSALTPDLWKETMFTKSPYQEFTDSVKIHTGVSVQRTQDPAVATA</sequence>
<dbReference type="STRING" id="9669.ENSMPUP00000015691"/>
<evidence type="ECO:0000256" key="5">
    <source>
        <dbReference type="ARBA" id="ARBA00035407"/>
    </source>
</evidence>
<feature type="compositionally biased region" description="Basic and acidic residues" evidence="6">
    <location>
        <begin position="21"/>
        <end position="30"/>
    </location>
</feature>
<protein>
    <recommendedName>
        <fullName evidence="4">Small ribosomal subunit protein uS5</fullName>
    </recommendedName>
    <alternativeName>
        <fullName evidence="5">40S ribosomal protein S2</fullName>
    </alternativeName>
</protein>
<dbReference type="GO" id="GO:0003735">
    <property type="term" value="F:structural constituent of ribosome"/>
    <property type="evidence" value="ECO:0007669"/>
    <property type="project" value="InterPro"/>
</dbReference>
<dbReference type="Gene3D" id="3.30.230.10">
    <property type="match status" value="1"/>
</dbReference>
<dbReference type="AlphaFoldDB" id="M3YWI1"/>
<name>M3YWI1_MUSPF</name>
<evidence type="ECO:0000259" key="8">
    <source>
        <dbReference type="Pfam" id="PF03719"/>
    </source>
</evidence>
<evidence type="ECO:0000256" key="3">
    <source>
        <dbReference type="ARBA" id="ARBA00023274"/>
    </source>
</evidence>
<dbReference type="Gene3D" id="3.30.160.20">
    <property type="match status" value="1"/>
</dbReference>
<dbReference type="Pfam" id="PF03719">
    <property type="entry name" value="Ribosomal_S5_C"/>
    <property type="match status" value="1"/>
</dbReference>
<evidence type="ECO:0000313" key="9">
    <source>
        <dbReference type="Ensembl" id="ENSMPUP00000015691.1"/>
    </source>
</evidence>
<dbReference type="InParanoid" id="M3YWI1"/>
<evidence type="ECO:0000256" key="2">
    <source>
        <dbReference type="ARBA" id="ARBA00022980"/>
    </source>
</evidence>
<dbReference type="EMBL" id="AEYP01059040">
    <property type="status" value="NOT_ANNOTATED_CDS"/>
    <property type="molecule type" value="Genomic_DNA"/>
</dbReference>
<dbReference type="GO" id="GO:0003723">
    <property type="term" value="F:RNA binding"/>
    <property type="evidence" value="ECO:0007669"/>
    <property type="project" value="InterPro"/>
</dbReference>
<dbReference type="GO" id="GO:0006412">
    <property type="term" value="P:translation"/>
    <property type="evidence" value="ECO:0007669"/>
    <property type="project" value="InterPro"/>
</dbReference>
<proteinExistence type="inferred from homology"/>
<dbReference type="OMA" id="KVTDRCR"/>
<feature type="compositionally biased region" description="Low complexity" evidence="6">
    <location>
        <begin position="7"/>
        <end position="16"/>
    </location>
</feature>
<dbReference type="HOGENOM" id="CLU_065898_0_2_1"/>
<dbReference type="FunFam" id="3.30.230.10:FF:000004">
    <property type="entry name" value="40S ribosomal protein S2"/>
    <property type="match status" value="1"/>
</dbReference>
<dbReference type="InterPro" id="IPR020568">
    <property type="entry name" value="Ribosomal_Su5_D2-typ_SF"/>
</dbReference>
<dbReference type="GO" id="GO:1990904">
    <property type="term" value="C:ribonucleoprotein complex"/>
    <property type="evidence" value="ECO:0007669"/>
    <property type="project" value="UniProtKB-KW"/>
</dbReference>
<dbReference type="SUPFAM" id="SSF54211">
    <property type="entry name" value="Ribosomal protein S5 domain 2-like"/>
    <property type="match status" value="1"/>
</dbReference>
<dbReference type="GO" id="GO:0005840">
    <property type="term" value="C:ribosome"/>
    <property type="evidence" value="ECO:0007669"/>
    <property type="project" value="UniProtKB-KW"/>
</dbReference>
<accession>M3YWI1</accession>
<dbReference type="InterPro" id="IPR014721">
    <property type="entry name" value="Ribsml_uS5_D2-typ_fold_subgr"/>
</dbReference>
<evidence type="ECO:0000256" key="4">
    <source>
        <dbReference type="ARBA" id="ARBA00035255"/>
    </source>
</evidence>
<dbReference type="GeneTree" id="ENSGT00940000154326"/>
<dbReference type="Ensembl" id="ENSMPUT00000015932.1">
    <property type="protein sequence ID" value="ENSMPUP00000015691.1"/>
    <property type="gene ID" value="ENSMPUG00000015799.1"/>
</dbReference>
<evidence type="ECO:0000256" key="1">
    <source>
        <dbReference type="ARBA" id="ARBA00008945"/>
    </source>
</evidence>
<feature type="domain" description="Small ribosomal subunit protein uS5 C-terminal" evidence="8">
    <location>
        <begin position="142"/>
        <end position="214"/>
    </location>
</feature>
<dbReference type="eggNOG" id="KOG0877">
    <property type="taxonomic scope" value="Eukaryota"/>
</dbReference>
<feature type="domain" description="S5 DRBM" evidence="7">
    <location>
        <begin position="70"/>
        <end position="125"/>
    </location>
</feature>
<comment type="similarity">
    <text evidence="1">Belongs to the universal ribosomal protein uS5 family.</text>
</comment>
<dbReference type="Pfam" id="PF00333">
    <property type="entry name" value="Ribosomal_S5"/>
    <property type="match status" value="1"/>
</dbReference>
<evidence type="ECO:0000259" key="7">
    <source>
        <dbReference type="Pfam" id="PF00333"/>
    </source>
</evidence>
<feature type="region of interest" description="Disordered" evidence="6">
    <location>
        <begin position="1"/>
        <end position="58"/>
    </location>
</feature>
<organism evidence="9">
    <name type="scientific">Mustela putorius furo</name>
    <name type="common">European domestic ferret</name>
    <name type="synonym">Mustela furo</name>
    <dbReference type="NCBI Taxonomy" id="9669"/>
    <lineage>
        <taxon>Eukaryota</taxon>
        <taxon>Metazoa</taxon>
        <taxon>Chordata</taxon>
        <taxon>Craniata</taxon>
        <taxon>Vertebrata</taxon>
        <taxon>Euteleostomi</taxon>
        <taxon>Mammalia</taxon>
        <taxon>Eutheria</taxon>
        <taxon>Laurasiatheria</taxon>
        <taxon>Carnivora</taxon>
        <taxon>Caniformia</taxon>
        <taxon>Musteloidea</taxon>
        <taxon>Mustelidae</taxon>
        <taxon>Mustelinae</taxon>
        <taxon>Mustela</taxon>
    </lineage>
</organism>